<name>T1UCN5_HELPX</name>
<dbReference type="EMBL" id="CP006691">
    <property type="protein sequence ID" value="AGT74677.1"/>
    <property type="molecule type" value="Genomic_DNA"/>
</dbReference>
<protein>
    <submittedName>
        <fullName evidence="1">Uncharacterized protein</fullName>
    </submittedName>
</protein>
<dbReference type="HOGENOM" id="CLU_3184545_0_0_7"/>
<evidence type="ECO:0000313" key="1">
    <source>
        <dbReference type="EMBL" id="AGT74677.1"/>
    </source>
</evidence>
<organism evidence="1 2">
    <name type="scientific">Helicobacter pylori SouthAfrica20</name>
    <dbReference type="NCBI Taxonomy" id="1352356"/>
    <lineage>
        <taxon>Bacteria</taxon>
        <taxon>Pseudomonadati</taxon>
        <taxon>Campylobacterota</taxon>
        <taxon>Epsilonproteobacteria</taxon>
        <taxon>Campylobacterales</taxon>
        <taxon>Helicobacteraceae</taxon>
        <taxon>Helicobacter</taxon>
    </lineage>
</organism>
<dbReference type="AlphaFoldDB" id="T1UCN5"/>
<proteinExistence type="predicted"/>
<accession>T1UCN5</accession>
<dbReference type="KEGG" id="hpys:HPSA20_1468"/>
<dbReference type="PATRIC" id="fig|1352356.3.peg.1429"/>
<reference evidence="1 2" key="1">
    <citation type="journal article" date="2013" name="Genome Announc.">
        <title>Genome Sequences of Three hpAfrica2 Strains of Helicobacter pylori.</title>
        <authorList>
            <person name="Duncan S.S."/>
            <person name="Bertoli M.T."/>
            <person name="Kersulyte D."/>
            <person name="Valk P.L."/>
            <person name="Tamma S."/>
            <person name="Segal I."/>
            <person name="McClain M.S."/>
            <person name="Cover T.L."/>
            <person name="Berg D.E."/>
        </authorList>
    </citation>
    <scope>NUCLEOTIDE SEQUENCE [LARGE SCALE GENOMIC DNA]</scope>
    <source>
        <strain evidence="1">SouthAfrica20</strain>
    </source>
</reference>
<gene>
    <name evidence="1" type="ORF">HPSA20_1468</name>
</gene>
<sequence length="46" mass="4815">MKLPLINIGGGIDESIIDSDSGKSYDGLGDYGVILIIGFNIQAMSL</sequence>
<dbReference type="Proteomes" id="UP000015920">
    <property type="component" value="Chromosome"/>
</dbReference>
<evidence type="ECO:0000313" key="2">
    <source>
        <dbReference type="Proteomes" id="UP000015920"/>
    </source>
</evidence>